<comment type="caution">
    <text evidence="1">The sequence shown here is derived from an EMBL/GenBank/DDBJ whole genome shotgun (WGS) entry which is preliminary data.</text>
</comment>
<reference evidence="1 2" key="1">
    <citation type="submission" date="2017-03" db="EMBL/GenBank/DDBJ databases">
        <title>Genome of the blue death feigning beetle - Asbolus verrucosus.</title>
        <authorList>
            <person name="Rider S.D."/>
        </authorList>
    </citation>
    <scope>NUCLEOTIDE SEQUENCE [LARGE SCALE GENOMIC DNA]</scope>
    <source>
        <strain evidence="1">Butters</strain>
        <tissue evidence="1">Head and leg muscle</tissue>
    </source>
</reference>
<evidence type="ECO:0000313" key="1">
    <source>
        <dbReference type="EMBL" id="RZC32486.1"/>
    </source>
</evidence>
<sequence>MHICDAEAACKCHFICLKMKPLYTVDARRCNNNPSFAVKKYRKRSNNNDCKFLVGCFKKELVSIQQDVHKIPRYIFILFTSDQVRTECLNLARFLRFTVFPLYHSLLSWLPAPPFCVI</sequence>
<protein>
    <submittedName>
        <fullName evidence="1">Uncharacterized protein</fullName>
    </submittedName>
</protein>
<organism evidence="1 2">
    <name type="scientific">Asbolus verrucosus</name>
    <name type="common">Desert ironclad beetle</name>
    <dbReference type="NCBI Taxonomy" id="1661398"/>
    <lineage>
        <taxon>Eukaryota</taxon>
        <taxon>Metazoa</taxon>
        <taxon>Ecdysozoa</taxon>
        <taxon>Arthropoda</taxon>
        <taxon>Hexapoda</taxon>
        <taxon>Insecta</taxon>
        <taxon>Pterygota</taxon>
        <taxon>Neoptera</taxon>
        <taxon>Endopterygota</taxon>
        <taxon>Coleoptera</taxon>
        <taxon>Polyphaga</taxon>
        <taxon>Cucujiformia</taxon>
        <taxon>Tenebrionidae</taxon>
        <taxon>Pimeliinae</taxon>
        <taxon>Asbolus</taxon>
    </lineage>
</organism>
<name>A0A482VIN6_ASBVE</name>
<keyword evidence="2" id="KW-1185">Reference proteome</keyword>
<gene>
    <name evidence="1" type="ORF">BDFB_011844</name>
</gene>
<evidence type="ECO:0000313" key="2">
    <source>
        <dbReference type="Proteomes" id="UP000292052"/>
    </source>
</evidence>
<dbReference type="Proteomes" id="UP000292052">
    <property type="component" value="Unassembled WGS sequence"/>
</dbReference>
<dbReference type="EMBL" id="QDEB01096802">
    <property type="protein sequence ID" value="RZC32486.1"/>
    <property type="molecule type" value="Genomic_DNA"/>
</dbReference>
<dbReference type="AlphaFoldDB" id="A0A482VIN6"/>
<proteinExistence type="predicted"/>
<accession>A0A482VIN6</accession>